<dbReference type="RefSeq" id="XP_023164359.2">
    <property type="nucleotide sequence ID" value="XM_023308591.2"/>
</dbReference>
<dbReference type="OrthoDB" id="6613664at2759"/>
<evidence type="ECO:0000313" key="4">
    <source>
        <dbReference type="Proteomes" id="UP000504633"/>
    </source>
</evidence>
<organism evidence="4 5">
    <name type="scientific">Drosophila hydei</name>
    <name type="common">Fruit fly</name>
    <dbReference type="NCBI Taxonomy" id="7224"/>
    <lineage>
        <taxon>Eukaryota</taxon>
        <taxon>Metazoa</taxon>
        <taxon>Ecdysozoa</taxon>
        <taxon>Arthropoda</taxon>
        <taxon>Hexapoda</taxon>
        <taxon>Insecta</taxon>
        <taxon>Pterygota</taxon>
        <taxon>Neoptera</taxon>
        <taxon>Endopterygota</taxon>
        <taxon>Diptera</taxon>
        <taxon>Brachycera</taxon>
        <taxon>Muscomorpha</taxon>
        <taxon>Ephydroidea</taxon>
        <taxon>Drosophilidae</taxon>
        <taxon>Drosophila</taxon>
    </lineage>
</organism>
<accession>A0A6J1LFQ0</accession>
<keyword evidence="4" id="KW-1185">Reference proteome</keyword>
<dbReference type="Pfam" id="PF15994">
    <property type="entry name" value="DUF4770"/>
    <property type="match status" value="1"/>
</dbReference>
<dbReference type="PANTHER" id="PTHR41967:SF6">
    <property type="entry name" value="FI19406P1-RELATED"/>
    <property type="match status" value="1"/>
</dbReference>
<feature type="region of interest" description="Disordered" evidence="1">
    <location>
        <begin position="139"/>
        <end position="176"/>
    </location>
</feature>
<feature type="domain" description="DUF4771" evidence="3">
    <location>
        <begin position="625"/>
        <end position="783"/>
    </location>
</feature>
<dbReference type="GeneID" id="111595054"/>
<dbReference type="InterPro" id="IPR031936">
    <property type="entry name" value="DUF4771"/>
</dbReference>
<dbReference type="KEGG" id="dhe:111595054"/>
<dbReference type="PANTHER" id="PTHR41967">
    <property type="entry name" value="FI19406P1-RELATED"/>
    <property type="match status" value="1"/>
</dbReference>
<dbReference type="Proteomes" id="UP000504633">
    <property type="component" value="Unplaced"/>
</dbReference>
<feature type="domain" description="DUF4770" evidence="2">
    <location>
        <begin position="57"/>
        <end position="232"/>
    </location>
</feature>
<dbReference type="AlphaFoldDB" id="A0A6J1LFQ0"/>
<dbReference type="InterPro" id="IPR031935">
    <property type="entry name" value="DUF4770"/>
</dbReference>
<evidence type="ECO:0000259" key="2">
    <source>
        <dbReference type="Pfam" id="PF15994"/>
    </source>
</evidence>
<proteinExistence type="predicted"/>
<evidence type="ECO:0000256" key="1">
    <source>
        <dbReference type="SAM" id="MobiDB-lite"/>
    </source>
</evidence>
<sequence length="809" mass="94158">MGHLNVQKKLEEFQKKLDVPKWYLGLSEYQERTVLELCNDLRDDFEQGTSFRVEKSLMRLGLSPLITKKKIRTMVVLSRGNDLAFLFFILEGYYMSCRKNGEFTTNERLLLMAMSKIDLLPTLRELDRILPPPQLSDLDLKRQHRSYNTPRPSKALVADGRPKKKSEKSPKTPYFQRQPRPKEIVVKYTSKPPNLIATFPFWRLDQPPNYGRNTEPPWFAEYNLNPVGRLVKTTVGEAVDKYFNQLNHIKYLERKARFSRRAAAALERALSTDIDEPQMCTYHKFALDQTQLLKDEMTVMARNRCLELMDVTLPYRKMREKRIVAQLEHDIDDCMKRYALKLESTTVHTIAKNDCVLCQEQRVDFPVAKPHDQKGRALIGENLHLAHTEATEMCVGKRLTGGGLRKESIDFEAETEPCPKSGINVNWIPENEPPSCFAPKGKSQQRISFMVDDSKLKRLRKNRKESSVEVRFQGKQTKKSFFVAPSDHKPYQFKYKRIFQSGQEKPRDIKKVIAKAFVHALDWGDESPAPICHKPSVTSDEDAENLEMEINSVRLTDSCASIGDTSEHSNRSHENYRADIVDAVVRCAKDIWLKGVNVKRAEMKAQEEMEKSRTSDQAELKYNIKKFDPDDAQLMNRMLQDGLDLLQKNQRYVLASLPDAYKLPVLQEWIKRRYGKQYTEEEIQKNIQESVKIFELITMLQSSPPQADLMGMDKLPKSKETFAFRNQAKALAAKVRLKYYNQLNDLYMTHMGACWYAMGNYLCRGGPPRQTFYAYMSSNTRDIMRNKVWNGEYRNIRRFRDHYKETHNT</sequence>
<protein>
    <submittedName>
        <fullName evidence="5">Uncharacterized protein LOC111595054</fullName>
    </submittedName>
</protein>
<name>A0A6J1LFQ0_DROHY</name>
<evidence type="ECO:0000313" key="5">
    <source>
        <dbReference type="RefSeq" id="XP_023164359.2"/>
    </source>
</evidence>
<reference evidence="5" key="1">
    <citation type="submission" date="2025-08" db="UniProtKB">
        <authorList>
            <consortium name="RefSeq"/>
        </authorList>
    </citation>
    <scope>IDENTIFICATION</scope>
    <source>
        <strain evidence="5">15085-1641.00</strain>
        <tissue evidence="5">Whole body</tissue>
    </source>
</reference>
<gene>
    <name evidence="5" type="primary">LOC111595054</name>
</gene>
<dbReference type="OMA" id="WYAMGNY"/>
<dbReference type="Pfam" id="PF15995">
    <property type="entry name" value="DUF4771"/>
    <property type="match status" value="1"/>
</dbReference>
<evidence type="ECO:0000259" key="3">
    <source>
        <dbReference type="Pfam" id="PF15995"/>
    </source>
</evidence>